<gene>
    <name evidence="3" type="ORF">g.26663</name>
</gene>
<reference evidence="3" key="1">
    <citation type="submission" date="2015-11" db="EMBL/GenBank/DDBJ databases">
        <title>De novo transcriptome assembly of four potential Pierce s Disease insect vectors from Arizona vineyards.</title>
        <authorList>
            <person name="Tassone E.E."/>
        </authorList>
    </citation>
    <scope>NUCLEOTIDE SEQUENCE</scope>
</reference>
<keyword evidence="1" id="KW-0560">Oxidoreductase</keyword>
<sequence>IPDSIPEGVGVGALAHVEYYTQIDYDRMDPVVTSVGAEAAVGAVSSTAVFIYLLVPALVLWYVYHRLSNHHLYELGNKLPGPPALPVLGNALEFLGLSSHRMFQKLYARSFEYENLARLWIGPRLFVFLSDPRDIELILG</sequence>
<feature type="transmembrane region" description="Helical" evidence="2">
    <location>
        <begin position="39"/>
        <end position="64"/>
    </location>
</feature>
<dbReference type="EMBL" id="GECZ01030628">
    <property type="protein sequence ID" value="JAS39141.1"/>
    <property type="molecule type" value="Transcribed_RNA"/>
</dbReference>
<dbReference type="Gene3D" id="1.10.630.10">
    <property type="entry name" value="Cytochrome P450"/>
    <property type="match status" value="1"/>
</dbReference>
<dbReference type="GO" id="GO:0004497">
    <property type="term" value="F:monooxygenase activity"/>
    <property type="evidence" value="ECO:0007669"/>
    <property type="project" value="UniProtKB-KW"/>
</dbReference>
<evidence type="ECO:0000256" key="2">
    <source>
        <dbReference type="SAM" id="Phobius"/>
    </source>
</evidence>
<dbReference type="GO" id="GO:0020037">
    <property type="term" value="F:heme binding"/>
    <property type="evidence" value="ECO:0007669"/>
    <property type="project" value="InterPro"/>
</dbReference>
<feature type="non-terminal residue" evidence="3">
    <location>
        <position position="140"/>
    </location>
</feature>
<evidence type="ECO:0008006" key="4">
    <source>
        <dbReference type="Google" id="ProtNLM"/>
    </source>
</evidence>
<keyword evidence="2" id="KW-0472">Membrane</keyword>
<evidence type="ECO:0000313" key="3">
    <source>
        <dbReference type="EMBL" id="JAS39141.1"/>
    </source>
</evidence>
<proteinExistence type="predicted"/>
<evidence type="ECO:0000256" key="1">
    <source>
        <dbReference type="ARBA" id="ARBA00023033"/>
    </source>
</evidence>
<dbReference type="InterPro" id="IPR036396">
    <property type="entry name" value="Cyt_P450_sf"/>
</dbReference>
<dbReference type="GO" id="GO:0016705">
    <property type="term" value="F:oxidoreductase activity, acting on paired donors, with incorporation or reduction of molecular oxygen"/>
    <property type="evidence" value="ECO:0007669"/>
    <property type="project" value="InterPro"/>
</dbReference>
<keyword evidence="1" id="KW-0503">Monooxygenase</keyword>
<keyword evidence="2" id="KW-0812">Transmembrane</keyword>
<name>A0A1B6EML7_9HEMI</name>
<protein>
    <recommendedName>
        <fullName evidence="4">Cytochrome P450</fullName>
    </recommendedName>
</protein>
<organism evidence="3">
    <name type="scientific">Cuerna arida</name>
    <dbReference type="NCBI Taxonomy" id="1464854"/>
    <lineage>
        <taxon>Eukaryota</taxon>
        <taxon>Metazoa</taxon>
        <taxon>Ecdysozoa</taxon>
        <taxon>Arthropoda</taxon>
        <taxon>Hexapoda</taxon>
        <taxon>Insecta</taxon>
        <taxon>Pterygota</taxon>
        <taxon>Neoptera</taxon>
        <taxon>Paraneoptera</taxon>
        <taxon>Hemiptera</taxon>
        <taxon>Auchenorrhyncha</taxon>
        <taxon>Membracoidea</taxon>
        <taxon>Cicadellidae</taxon>
        <taxon>Cicadellinae</taxon>
        <taxon>Proconiini</taxon>
        <taxon>Cuerna</taxon>
    </lineage>
</organism>
<accession>A0A1B6EML7</accession>
<keyword evidence="2" id="KW-1133">Transmembrane helix</keyword>
<dbReference type="AlphaFoldDB" id="A0A1B6EML7"/>
<feature type="non-terminal residue" evidence="3">
    <location>
        <position position="1"/>
    </location>
</feature>
<dbReference type="GO" id="GO:0005506">
    <property type="term" value="F:iron ion binding"/>
    <property type="evidence" value="ECO:0007669"/>
    <property type="project" value="InterPro"/>
</dbReference>
<dbReference type="SUPFAM" id="SSF48264">
    <property type="entry name" value="Cytochrome P450"/>
    <property type="match status" value="1"/>
</dbReference>